<dbReference type="InterPro" id="IPR049170">
    <property type="entry name" value="GlnR_N"/>
</dbReference>
<keyword evidence="6" id="KW-0804">Transcription</keyword>
<dbReference type="AlphaFoldDB" id="A0A1H1PJJ6"/>
<sequence>MQHMRILHICPTARLDAPLAPESLQYLGHRIDRCGAEDLPGRSESAEVDVVIADACLDLSLAPRISELLAEARITAPVIVVLGEGGLATASAKWNVSDLILTTAGPAEVEARLRVARDRHIATSSAHSGDGFPGGTHSGSGHLKAKGSAGGWGPVRTGRGPAGTSRSSGYGTSGRAGVAGESSEGPWNADGEPMVVVTGDLRIDETAFTAELGGRSLDLTYREFALLKFFAMHPERVFTRDEILLAVWGDDYFGGTRTVDVHVRRLRAKLGKDLENAIHTVRNVGYRFSADSVTDTDSEDVTV</sequence>
<evidence type="ECO:0000256" key="2">
    <source>
        <dbReference type="ARBA" id="ARBA00023012"/>
    </source>
</evidence>
<evidence type="ECO:0000256" key="6">
    <source>
        <dbReference type="ARBA" id="ARBA00023163"/>
    </source>
</evidence>
<evidence type="ECO:0000256" key="5">
    <source>
        <dbReference type="ARBA" id="ARBA00023159"/>
    </source>
</evidence>
<keyword evidence="3" id="KW-0805">Transcription regulation</keyword>
<feature type="region of interest" description="Disordered" evidence="8">
    <location>
        <begin position="124"/>
        <end position="191"/>
    </location>
</feature>
<dbReference type="GO" id="GO:0000156">
    <property type="term" value="F:phosphorelay response regulator activity"/>
    <property type="evidence" value="ECO:0007669"/>
    <property type="project" value="TreeGrafter"/>
</dbReference>
<dbReference type="InterPro" id="IPR016032">
    <property type="entry name" value="Sig_transdc_resp-reg_C-effctor"/>
</dbReference>
<reference evidence="11" key="1">
    <citation type="submission" date="2016-10" db="EMBL/GenBank/DDBJ databases">
        <authorList>
            <person name="Varghese N."/>
            <person name="Submissions S."/>
        </authorList>
    </citation>
    <scope>NUCLEOTIDE SEQUENCE [LARGE SCALE GENOMIC DNA]</scope>
    <source>
        <strain evidence="11">DSM 23676</strain>
    </source>
</reference>
<evidence type="ECO:0000256" key="3">
    <source>
        <dbReference type="ARBA" id="ARBA00023015"/>
    </source>
</evidence>
<dbReference type="InterPro" id="IPR036388">
    <property type="entry name" value="WH-like_DNA-bd_sf"/>
</dbReference>
<evidence type="ECO:0000256" key="4">
    <source>
        <dbReference type="ARBA" id="ARBA00023125"/>
    </source>
</evidence>
<dbReference type="PANTHER" id="PTHR48111:SF16">
    <property type="entry name" value="TRANSCRIPTIONAL REGULATORY PROTEIN GLNR"/>
    <property type="match status" value="1"/>
</dbReference>
<dbReference type="Gene3D" id="1.10.10.10">
    <property type="entry name" value="Winged helix-like DNA-binding domain superfamily/Winged helix DNA-binding domain"/>
    <property type="match status" value="1"/>
</dbReference>
<dbReference type="InterPro" id="IPR001867">
    <property type="entry name" value="OmpR/PhoB-type_DNA-bd"/>
</dbReference>
<dbReference type="EMBL" id="LT629766">
    <property type="protein sequence ID" value="SDS11462.1"/>
    <property type="molecule type" value="Genomic_DNA"/>
</dbReference>
<dbReference type="GO" id="GO:0005829">
    <property type="term" value="C:cytosol"/>
    <property type="evidence" value="ECO:0007669"/>
    <property type="project" value="TreeGrafter"/>
</dbReference>
<gene>
    <name evidence="10" type="ORF">SAMN04489752_1014</name>
</gene>
<evidence type="ECO:0000256" key="1">
    <source>
        <dbReference type="ARBA" id="ARBA00022553"/>
    </source>
</evidence>
<dbReference type="SMART" id="SM00862">
    <property type="entry name" value="Trans_reg_C"/>
    <property type="match status" value="1"/>
</dbReference>
<dbReference type="RefSeq" id="WP_269457669.1">
    <property type="nucleotide sequence ID" value="NZ_LT629766.1"/>
</dbReference>
<keyword evidence="11" id="KW-1185">Reference proteome</keyword>
<dbReference type="Proteomes" id="UP000199597">
    <property type="component" value="Chromosome I"/>
</dbReference>
<keyword evidence="1" id="KW-0597">Phosphoprotein</keyword>
<dbReference type="FunFam" id="1.10.10.10:FF:000216">
    <property type="entry name" value="DNA-binding response regulator"/>
    <property type="match status" value="1"/>
</dbReference>
<dbReference type="InterPro" id="IPR039420">
    <property type="entry name" value="WalR-like"/>
</dbReference>
<proteinExistence type="predicted"/>
<dbReference type="GO" id="GO:0006355">
    <property type="term" value="P:regulation of DNA-templated transcription"/>
    <property type="evidence" value="ECO:0007669"/>
    <property type="project" value="InterPro"/>
</dbReference>
<keyword evidence="4 7" id="KW-0238">DNA-binding</keyword>
<dbReference type="CDD" id="cd00383">
    <property type="entry name" value="trans_reg_C"/>
    <property type="match status" value="1"/>
</dbReference>
<protein>
    <submittedName>
        <fullName evidence="10">Transcriptional regulatory protein, C terminal</fullName>
    </submittedName>
</protein>
<dbReference type="Pfam" id="PF00486">
    <property type="entry name" value="Trans_reg_C"/>
    <property type="match status" value="1"/>
</dbReference>
<dbReference type="GO" id="GO:0000976">
    <property type="term" value="F:transcription cis-regulatory region binding"/>
    <property type="evidence" value="ECO:0007669"/>
    <property type="project" value="TreeGrafter"/>
</dbReference>
<feature type="compositionally biased region" description="Low complexity" evidence="8">
    <location>
        <begin position="162"/>
        <end position="176"/>
    </location>
</feature>
<keyword evidence="2" id="KW-0902">Two-component regulatory system</keyword>
<feature type="DNA-binding region" description="OmpR/PhoB-type" evidence="7">
    <location>
        <begin position="193"/>
        <end position="290"/>
    </location>
</feature>
<feature type="domain" description="OmpR/PhoB-type" evidence="9">
    <location>
        <begin position="193"/>
        <end position="290"/>
    </location>
</feature>
<evidence type="ECO:0000256" key="7">
    <source>
        <dbReference type="PROSITE-ProRule" id="PRU01091"/>
    </source>
</evidence>
<evidence type="ECO:0000313" key="11">
    <source>
        <dbReference type="Proteomes" id="UP000199597"/>
    </source>
</evidence>
<accession>A0A1H1PJJ6</accession>
<keyword evidence="5" id="KW-0010">Activator</keyword>
<organism evidence="10 11">
    <name type="scientific">Brevibacterium siliguriense</name>
    <dbReference type="NCBI Taxonomy" id="1136497"/>
    <lineage>
        <taxon>Bacteria</taxon>
        <taxon>Bacillati</taxon>
        <taxon>Actinomycetota</taxon>
        <taxon>Actinomycetes</taxon>
        <taxon>Micrococcales</taxon>
        <taxon>Brevibacteriaceae</taxon>
        <taxon>Brevibacterium</taxon>
    </lineage>
</organism>
<dbReference type="SUPFAM" id="SSF46894">
    <property type="entry name" value="C-terminal effector domain of the bipartite response regulators"/>
    <property type="match status" value="1"/>
</dbReference>
<dbReference type="STRING" id="1136497.SAMN04489752_1014"/>
<evidence type="ECO:0000313" key="10">
    <source>
        <dbReference type="EMBL" id="SDS11462.1"/>
    </source>
</evidence>
<evidence type="ECO:0000256" key="8">
    <source>
        <dbReference type="SAM" id="MobiDB-lite"/>
    </source>
</evidence>
<dbReference type="Gene3D" id="3.40.50.2300">
    <property type="match status" value="1"/>
</dbReference>
<dbReference type="PANTHER" id="PTHR48111">
    <property type="entry name" value="REGULATOR OF RPOS"/>
    <property type="match status" value="1"/>
</dbReference>
<dbReference type="Pfam" id="PF21695">
    <property type="entry name" value="GlnR_1st"/>
    <property type="match status" value="1"/>
</dbReference>
<evidence type="ECO:0000259" key="9">
    <source>
        <dbReference type="PROSITE" id="PS51755"/>
    </source>
</evidence>
<name>A0A1H1PJJ6_9MICO</name>
<dbReference type="PROSITE" id="PS51755">
    <property type="entry name" value="OMPR_PHOB"/>
    <property type="match status" value="1"/>
</dbReference>
<dbReference type="GO" id="GO:0032993">
    <property type="term" value="C:protein-DNA complex"/>
    <property type="evidence" value="ECO:0007669"/>
    <property type="project" value="TreeGrafter"/>
</dbReference>